<dbReference type="Proteomes" id="UP001259982">
    <property type="component" value="Unassembled WGS sequence"/>
</dbReference>
<dbReference type="Gene3D" id="3.40.50.300">
    <property type="entry name" value="P-loop containing nucleotide triphosphate hydrolases"/>
    <property type="match status" value="1"/>
</dbReference>
<accession>A0ABU3BAF3</accession>
<sequence>ILEVCRLDFRVEPPPLHEVGSYEPKLTKLSSEVEMRFQDLSSGEKVLMSFALCLYNATDARQEKPFPKLLLLDEVDAPLHPSMVVSLIDTVREVLVEGKGVSVIMTTHSPSTVALAPEEALYEMNSAGPKVEKYQKVERFLS</sequence>
<dbReference type="Pfam" id="PF13304">
    <property type="entry name" value="AAA_21"/>
    <property type="match status" value="1"/>
</dbReference>
<keyword evidence="2" id="KW-0547">Nucleotide-binding</keyword>
<keyword evidence="3" id="KW-1185">Reference proteome</keyword>
<protein>
    <submittedName>
        <fullName evidence="2">ABC transporter ATP-binding protein</fullName>
    </submittedName>
</protein>
<dbReference type="InterPro" id="IPR027417">
    <property type="entry name" value="P-loop_NTPase"/>
</dbReference>
<dbReference type="CDD" id="cd00267">
    <property type="entry name" value="ABC_ATPase"/>
    <property type="match status" value="1"/>
</dbReference>
<gene>
    <name evidence="2" type="ORF">RM531_13320</name>
</gene>
<dbReference type="GO" id="GO:0005524">
    <property type="term" value="F:ATP binding"/>
    <property type="evidence" value="ECO:0007669"/>
    <property type="project" value="UniProtKB-KW"/>
</dbReference>
<name>A0ABU3BAF3_9GAMM</name>
<evidence type="ECO:0000313" key="2">
    <source>
        <dbReference type="EMBL" id="MDT0619452.1"/>
    </source>
</evidence>
<dbReference type="EMBL" id="JAVRHY010000015">
    <property type="protein sequence ID" value="MDT0619452.1"/>
    <property type="molecule type" value="Genomic_DNA"/>
</dbReference>
<dbReference type="RefSeq" id="WP_311659896.1">
    <property type="nucleotide sequence ID" value="NZ_JAVRHY010000015.1"/>
</dbReference>
<evidence type="ECO:0000259" key="1">
    <source>
        <dbReference type="Pfam" id="PF13304"/>
    </source>
</evidence>
<organism evidence="2 3">
    <name type="scientific">Spectribacter acetivorans</name>
    <dbReference type="NCBI Taxonomy" id="3075603"/>
    <lineage>
        <taxon>Bacteria</taxon>
        <taxon>Pseudomonadati</taxon>
        <taxon>Pseudomonadota</taxon>
        <taxon>Gammaproteobacteria</taxon>
        <taxon>Salinisphaerales</taxon>
        <taxon>Salinisphaeraceae</taxon>
        <taxon>Spectribacter</taxon>
    </lineage>
</organism>
<evidence type="ECO:0000313" key="3">
    <source>
        <dbReference type="Proteomes" id="UP001259982"/>
    </source>
</evidence>
<dbReference type="SUPFAM" id="SSF52540">
    <property type="entry name" value="P-loop containing nucleoside triphosphate hydrolases"/>
    <property type="match status" value="1"/>
</dbReference>
<reference evidence="2 3" key="1">
    <citation type="submission" date="2023-09" db="EMBL/GenBank/DDBJ databases">
        <authorList>
            <person name="Rey-Velasco X."/>
        </authorList>
    </citation>
    <scope>NUCLEOTIDE SEQUENCE [LARGE SCALE GENOMIC DNA]</scope>
    <source>
        <strain evidence="2 3">P385</strain>
    </source>
</reference>
<dbReference type="InterPro" id="IPR003959">
    <property type="entry name" value="ATPase_AAA_core"/>
</dbReference>
<keyword evidence="2" id="KW-0067">ATP-binding</keyword>
<feature type="non-terminal residue" evidence="2">
    <location>
        <position position="1"/>
    </location>
</feature>
<comment type="caution">
    <text evidence="2">The sequence shown here is derived from an EMBL/GenBank/DDBJ whole genome shotgun (WGS) entry which is preliminary data.</text>
</comment>
<feature type="domain" description="ATPase AAA-type core" evidence="1">
    <location>
        <begin position="32"/>
        <end position="113"/>
    </location>
</feature>
<proteinExistence type="predicted"/>